<dbReference type="Proteomes" id="UP000265520">
    <property type="component" value="Unassembled WGS sequence"/>
</dbReference>
<keyword evidence="2" id="KW-1185">Reference proteome</keyword>
<protein>
    <submittedName>
        <fullName evidence="1">Uncharacterized protein</fullName>
    </submittedName>
</protein>
<evidence type="ECO:0000313" key="1">
    <source>
        <dbReference type="EMBL" id="MCH87990.1"/>
    </source>
</evidence>
<name>A0A392MKH5_9FABA</name>
<comment type="caution">
    <text evidence="1">The sequence shown here is derived from an EMBL/GenBank/DDBJ whole genome shotgun (WGS) entry which is preliminary data.</text>
</comment>
<dbReference type="InterPro" id="IPR011989">
    <property type="entry name" value="ARM-like"/>
</dbReference>
<accession>A0A392MKH5</accession>
<organism evidence="1 2">
    <name type="scientific">Trifolium medium</name>
    <dbReference type="NCBI Taxonomy" id="97028"/>
    <lineage>
        <taxon>Eukaryota</taxon>
        <taxon>Viridiplantae</taxon>
        <taxon>Streptophyta</taxon>
        <taxon>Embryophyta</taxon>
        <taxon>Tracheophyta</taxon>
        <taxon>Spermatophyta</taxon>
        <taxon>Magnoliopsida</taxon>
        <taxon>eudicotyledons</taxon>
        <taxon>Gunneridae</taxon>
        <taxon>Pentapetalae</taxon>
        <taxon>rosids</taxon>
        <taxon>fabids</taxon>
        <taxon>Fabales</taxon>
        <taxon>Fabaceae</taxon>
        <taxon>Papilionoideae</taxon>
        <taxon>50 kb inversion clade</taxon>
        <taxon>NPAAA clade</taxon>
        <taxon>Hologalegina</taxon>
        <taxon>IRL clade</taxon>
        <taxon>Trifolieae</taxon>
        <taxon>Trifolium</taxon>
    </lineage>
</organism>
<evidence type="ECO:0000313" key="2">
    <source>
        <dbReference type="Proteomes" id="UP000265520"/>
    </source>
</evidence>
<dbReference type="Gene3D" id="1.25.10.10">
    <property type="entry name" value="Leucine-rich Repeat Variant"/>
    <property type="match status" value="1"/>
</dbReference>
<proteinExistence type="predicted"/>
<sequence>MGDLWANDVQSNINGTKQLHRRIREGPSPYTRELRVAGAIVRLGSFLEDQSPPDLQVEALMALGRIASISNNHAQV</sequence>
<dbReference type="AlphaFoldDB" id="A0A392MKH5"/>
<dbReference type="EMBL" id="LXQA010013294">
    <property type="protein sequence ID" value="MCH87990.1"/>
    <property type="molecule type" value="Genomic_DNA"/>
</dbReference>
<reference evidence="1 2" key="1">
    <citation type="journal article" date="2018" name="Front. Plant Sci.">
        <title>Red Clover (Trifolium pratense) and Zigzag Clover (T. medium) - A Picture of Genomic Similarities and Differences.</title>
        <authorList>
            <person name="Dluhosova J."/>
            <person name="Istvanek J."/>
            <person name="Nedelnik J."/>
            <person name="Repkova J."/>
        </authorList>
    </citation>
    <scope>NUCLEOTIDE SEQUENCE [LARGE SCALE GENOMIC DNA]</scope>
    <source>
        <strain evidence="2">cv. 10/8</strain>
        <tissue evidence="1">Leaf</tissue>
    </source>
</reference>
<gene>
    <name evidence="1" type="ORF">A2U01_0008871</name>
</gene>